<dbReference type="EMBL" id="CP102734">
    <property type="protein sequence ID" value="UVD81617.1"/>
    <property type="molecule type" value="Genomic_DNA"/>
</dbReference>
<gene>
    <name evidence="1" type="ORF">NV226_02740</name>
</gene>
<keyword evidence="2" id="KW-1185">Reference proteome</keyword>
<organism evidence="1 2">
    <name type="scientific">Mycoplasma iguanae</name>
    <dbReference type="NCBI Taxonomy" id="292461"/>
    <lineage>
        <taxon>Bacteria</taxon>
        <taxon>Bacillati</taxon>
        <taxon>Mycoplasmatota</taxon>
        <taxon>Mollicutes</taxon>
        <taxon>Mycoplasmataceae</taxon>
        <taxon>Mycoplasma</taxon>
    </lineage>
</organism>
<name>A0ABY5R8W8_9MOLU</name>
<accession>A0ABY5R8W8</accession>
<dbReference type="Proteomes" id="UP001059252">
    <property type="component" value="Chromosome"/>
</dbReference>
<dbReference type="RefSeq" id="WP_258210791.1">
    <property type="nucleotide sequence ID" value="NZ_CP102734.1"/>
</dbReference>
<evidence type="ECO:0000313" key="1">
    <source>
        <dbReference type="EMBL" id="UVD81617.1"/>
    </source>
</evidence>
<protein>
    <submittedName>
        <fullName evidence="1">Uncharacterized protein</fullName>
    </submittedName>
</protein>
<reference evidence="1" key="1">
    <citation type="submission" date="2022-08" db="EMBL/GenBank/DDBJ databases">
        <title>Complete genome of Mycoplasma iguanae type strain 2327.</title>
        <authorList>
            <person name="Spergser J."/>
        </authorList>
    </citation>
    <scope>NUCLEOTIDE SEQUENCE</scope>
    <source>
        <strain evidence="1">2327</strain>
    </source>
</reference>
<proteinExistence type="predicted"/>
<sequence>MINKFNTLNLEPEKLQLTFDIFEKNVEGKPLIIGESQDKQITYYFTIEPQKNKDDARIFTEIAFYFKNDEKKIPHFIKDWNLHYVKTSDLEMLRERLDLLYWEDFKDGETNKKYVIEKLLKLLNIENLTIALIKVFYWHHPKYQFKAFVNYLPKIQIFENLDVNSLEEVNCYFREKIDLTTIENQTNFQKIKKDIESIK</sequence>
<evidence type="ECO:0000313" key="2">
    <source>
        <dbReference type="Proteomes" id="UP001059252"/>
    </source>
</evidence>